<reference evidence="1 2" key="1">
    <citation type="submission" date="2023-03" db="EMBL/GenBank/DDBJ databases">
        <title>High-quality genome of Scylla paramamosain provides insights in environmental adaptation.</title>
        <authorList>
            <person name="Zhang L."/>
        </authorList>
    </citation>
    <scope>NUCLEOTIDE SEQUENCE [LARGE SCALE GENOMIC DNA]</scope>
    <source>
        <strain evidence="1">LZ_2023a</strain>
        <tissue evidence="1">Muscle</tissue>
    </source>
</reference>
<sequence>MPLLRHSLRIWRWNASEASPEQLRQGEQLRPLPETRVVRVCVCAGDESKWNREWSCPSSLRHLSSLSVPLPVAV</sequence>
<dbReference type="EMBL" id="JARAKH010000009">
    <property type="protein sequence ID" value="KAK8401207.1"/>
    <property type="molecule type" value="Genomic_DNA"/>
</dbReference>
<organism evidence="1 2">
    <name type="scientific">Scylla paramamosain</name>
    <name type="common">Mud crab</name>
    <dbReference type="NCBI Taxonomy" id="85552"/>
    <lineage>
        <taxon>Eukaryota</taxon>
        <taxon>Metazoa</taxon>
        <taxon>Ecdysozoa</taxon>
        <taxon>Arthropoda</taxon>
        <taxon>Crustacea</taxon>
        <taxon>Multicrustacea</taxon>
        <taxon>Malacostraca</taxon>
        <taxon>Eumalacostraca</taxon>
        <taxon>Eucarida</taxon>
        <taxon>Decapoda</taxon>
        <taxon>Pleocyemata</taxon>
        <taxon>Brachyura</taxon>
        <taxon>Eubrachyura</taxon>
        <taxon>Portunoidea</taxon>
        <taxon>Portunidae</taxon>
        <taxon>Portuninae</taxon>
        <taxon>Scylla</taxon>
    </lineage>
</organism>
<evidence type="ECO:0000313" key="1">
    <source>
        <dbReference type="EMBL" id="KAK8401207.1"/>
    </source>
</evidence>
<accession>A0AAW0USK4</accession>
<gene>
    <name evidence="1" type="ORF">O3P69_002765</name>
</gene>
<evidence type="ECO:0000313" key="2">
    <source>
        <dbReference type="Proteomes" id="UP001487740"/>
    </source>
</evidence>
<name>A0AAW0USK4_SCYPA</name>
<dbReference type="EMBL" id="JARAKH010000009">
    <property type="protein sequence ID" value="KAK8401208.1"/>
    <property type="molecule type" value="Genomic_DNA"/>
</dbReference>
<dbReference type="Proteomes" id="UP001487740">
    <property type="component" value="Unassembled WGS sequence"/>
</dbReference>
<dbReference type="AlphaFoldDB" id="A0AAW0USK4"/>
<comment type="caution">
    <text evidence="1">The sequence shown here is derived from an EMBL/GenBank/DDBJ whole genome shotgun (WGS) entry which is preliminary data.</text>
</comment>
<keyword evidence="2" id="KW-1185">Reference proteome</keyword>
<protein>
    <submittedName>
        <fullName evidence="1">Uncharacterized protein</fullName>
    </submittedName>
</protein>
<proteinExistence type="predicted"/>